<accession>A0ABY7HIT0</accession>
<evidence type="ECO:0000313" key="4">
    <source>
        <dbReference type="Proteomes" id="UP001164459"/>
    </source>
</evidence>
<keyword evidence="3" id="KW-0378">Hydrolase</keyword>
<dbReference type="EMBL" id="CP114040">
    <property type="protein sequence ID" value="WAS99238.1"/>
    <property type="molecule type" value="Genomic_DNA"/>
</dbReference>
<keyword evidence="1" id="KW-0472">Membrane</keyword>
<protein>
    <submittedName>
        <fullName evidence="3">CPBP family intramembrane metalloprotease</fullName>
    </submittedName>
</protein>
<evidence type="ECO:0000256" key="1">
    <source>
        <dbReference type="SAM" id="Phobius"/>
    </source>
</evidence>
<dbReference type="InterPro" id="IPR003675">
    <property type="entry name" value="Rce1/LyrA-like_dom"/>
</dbReference>
<feature type="transmembrane region" description="Helical" evidence="1">
    <location>
        <begin position="89"/>
        <end position="112"/>
    </location>
</feature>
<dbReference type="PANTHER" id="PTHR36435:SF1">
    <property type="entry name" value="CAAX AMINO TERMINAL PROTEASE FAMILY PROTEIN"/>
    <property type="match status" value="1"/>
</dbReference>
<dbReference type="PANTHER" id="PTHR36435">
    <property type="entry name" value="SLR1288 PROTEIN"/>
    <property type="match status" value="1"/>
</dbReference>
<keyword evidence="1" id="KW-1133">Transmembrane helix</keyword>
<dbReference type="RefSeq" id="WP_269041599.1">
    <property type="nucleotide sequence ID" value="NZ_CP114040.1"/>
</dbReference>
<proteinExistence type="predicted"/>
<reference evidence="3" key="1">
    <citation type="submission" date="2022-11" db="EMBL/GenBank/DDBJ databases">
        <title>Minimal conservation of predation-associated metabolite biosynthetic gene clusters underscores biosynthetic potential of Myxococcota including descriptions for ten novel species: Archangium lansinium sp. nov., Myxococcus landrumus sp. nov., Nannocystis bai.</title>
        <authorList>
            <person name="Ahearne A."/>
            <person name="Stevens C."/>
            <person name="Dowd S."/>
        </authorList>
    </citation>
    <scope>NUCLEOTIDE SEQUENCE</scope>
    <source>
        <strain evidence="3">Fl3</strain>
    </source>
</reference>
<name>A0ABY7HIT0_9BACT</name>
<keyword evidence="1" id="KW-0812">Transmembrane</keyword>
<gene>
    <name evidence="3" type="ORF">O0S08_24175</name>
</gene>
<dbReference type="Proteomes" id="UP001164459">
    <property type="component" value="Chromosome"/>
</dbReference>
<feature type="transmembrane region" description="Helical" evidence="1">
    <location>
        <begin position="196"/>
        <end position="219"/>
    </location>
</feature>
<dbReference type="Pfam" id="PF02517">
    <property type="entry name" value="Rce1-like"/>
    <property type="match status" value="1"/>
</dbReference>
<keyword evidence="4" id="KW-1185">Reference proteome</keyword>
<sequence>MDAPTPPQRPSQKRGALVVATILADFAWVATHIPVLGALGLIDGEAGFYASYQAGRCLIAGVALAWALRSGWFSAPELGLAVARHGPALRWLAKVAAVAILAAAVVLVLGRLALPSLVCDLGERALRVPVVYPWPVFVRDTICMVLLAPLYEEIVYRSLLLSALRERFKDSHALAIGGGVFVVLHYLYGYGWNTGYLLVALALGWVFLRTGSILPGVVLHAANNLWFAASSHGRHVLGDAAILDWLCGR</sequence>
<evidence type="ECO:0000313" key="3">
    <source>
        <dbReference type="EMBL" id="WAS99238.1"/>
    </source>
</evidence>
<keyword evidence="3" id="KW-0645">Protease</keyword>
<evidence type="ECO:0000259" key="2">
    <source>
        <dbReference type="Pfam" id="PF02517"/>
    </source>
</evidence>
<organism evidence="3 4">
    <name type="scientific">Nannocystis punicea</name>
    <dbReference type="NCBI Taxonomy" id="2995304"/>
    <lineage>
        <taxon>Bacteria</taxon>
        <taxon>Pseudomonadati</taxon>
        <taxon>Myxococcota</taxon>
        <taxon>Polyangia</taxon>
        <taxon>Nannocystales</taxon>
        <taxon>Nannocystaceae</taxon>
        <taxon>Nannocystis</taxon>
    </lineage>
</organism>
<dbReference type="InterPro" id="IPR052710">
    <property type="entry name" value="CAAX_protease"/>
</dbReference>
<dbReference type="GO" id="GO:0008237">
    <property type="term" value="F:metallopeptidase activity"/>
    <property type="evidence" value="ECO:0007669"/>
    <property type="project" value="UniProtKB-KW"/>
</dbReference>
<keyword evidence="3" id="KW-0482">Metalloprotease</keyword>
<feature type="domain" description="CAAX prenyl protease 2/Lysostaphin resistance protein A-like" evidence="2">
    <location>
        <begin position="140"/>
        <end position="225"/>
    </location>
</feature>
<feature type="transmembrane region" description="Helical" evidence="1">
    <location>
        <begin position="16"/>
        <end position="42"/>
    </location>
</feature>
<feature type="transmembrane region" description="Helical" evidence="1">
    <location>
        <begin position="172"/>
        <end position="190"/>
    </location>
</feature>
<feature type="transmembrane region" description="Helical" evidence="1">
    <location>
        <begin position="48"/>
        <end position="68"/>
    </location>
</feature>